<comment type="subcellular location">
    <subcellularLocation>
        <location evidence="1">Membrane</location>
        <topology evidence="1">Multi-pass membrane protein</topology>
    </subcellularLocation>
</comment>
<evidence type="ECO:0000313" key="11">
    <source>
        <dbReference type="EMBL" id="KAJ7375220.1"/>
    </source>
</evidence>
<dbReference type="Pfam" id="PF15009">
    <property type="entry name" value="STING_LBD"/>
    <property type="match status" value="1"/>
</dbReference>
<feature type="transmembrane region" description="Helical" evidence="8">
    <location>
        <begin position="147"/>
        <end position="166"/>
    </location>
</feature>
<evidence type="ECO:0000259" key="9">
    <source>
        <dbReference type="Pfam" id="PF15009"/>
    </source>
</evidence>
<dbReference type="PANTHER" id="PTHR34339:SF1">
    <property type="entry name" value="STIMULATOR OF INTERFERON GENES PROTEIN"/>
    <property type="match status" value="1"/>
</dbReference>
<dbReference type="InterPro" id="IPR055432">
    <property type="entry name" value="STING_LBD"/>
</dbReference>
<protein>
    <recommendedName>
        <fullName evidence="13">Stimulator of interferon genes protein</fullName>
    </recommendedName>
</protein>
<dbReference type="Gene3D" id="3.40.50.12100">
    <property type="entry name" value="Stimulator of interferon genes protein"/>
    <property type="match status" value="1"/>
</dbReference>
<keyword evidence="12" id="KW-1185">Reference proteome</keyword>
<feature type="domain" description="STING ligand-binding" evidence="9">
    <location>
        <begin position="184"/>
        <end position="354"/>
    </location>
</feature>
<dbReference type="EMBL" id="MU826826">
    <property type="protein sequence ID" value="KAJ7375220.1"/>
    <property type="molecule type" value="Genomic_DNA"/>
</dbReference>
<dbReference type="GO" id="GO:0061709">
    <property type="term" value="P:reticulophagy"/>
    <property type="evidence" value="ECO:0007669"/>
    <property type="project" value="TreeGrafter"/>
</dbReference>
<evidence type="ECO:0000256" key="5">
    <source>
        <dbReference type="ARBA" id="ARBA00022989"/>
    </source>
</evidence>
<dbReference type="InterPro" id="IPR038623">
    <property type="entry name" value="STING_C_sf"/>
</dbReference>
<comment type="caution">
    <text evidence="11">The sequence shown here is derived from an EMBL/GenBank/DDBJ whole genome shotgun (WGS) entry which is preliminary data.</text>
</comment>
<keyword evidence="6 8" id="KW-0472">Membrane</keyword>
<organism evidence="11 12">
    <name type="scientific">Desmophyllum pertusum</name>
    <dbReference type="NCBI Taxonomy" id="174260"/>
    <lineage>
        <taxon>Eukaryota</taxon>
        <taxon>Metazoa</taxon>
        <taxon>Cnidaria</taxon>
        <taxon>Anthozoa</taxon>
        <taxon>Hexacorallia</taxon>
        <taxon>Scleractinia</taxon>
        <taxon>Caryophylliina</taxon>
        <taxon>Caryophylliidae</taxon>
        <taxon>Desmophyllum</taxon>
    </lineage>
</organism>
<evidence type="ECO:0000256" key="3">
    <source>
        <dbReference type="ARBA" id="ARBA00022692"/>
    </source>
</evidence>
<evidence type="ECO:0000256" key="7">
    <source>
        <dbReference type="SAM" id="MobiDB-lite"/>
    </source>
</evidence>
<dbReference type="Pfam" id="PF23417">
    <property type="entry name" value="STING_TM"/>
    <property type="match status" value="1"/>
</dbReference>
<dbReference type="AlphaFoldDB" id="A0A9W9Z5B7"/>
<evidence type="ECO:0000256" key="6">
    <source>
        <dbReference type="ARBA" id="ARBA00023136"/>
    </source>
</evidence>
<keyword evidence="2" id="KW-0399">Innate immunity</keyword>
<dbReference type="OrthoDB" id="6053839at2759"/>
<dbReference type="GO" id="GO:0016239">
    <property type="term" value="P:positive regulation of macroautophagy"/>
    <property type="evidence" value="ECO:0007669"/>
    <property type="project" value="TreeGrafter"/>
</dbReference>
<proteinExistence type="predicted"/>
<dbReference type="GO" id="GO:0032481">
    <property type="term" value="P:positive regulation of type I interferon production"/>
    <property type="evidence" value="ECO:0007669"/>
    <property type="project" value="InterPro"/>
</dbReference>
<feature type="transmembrane region" description="Helical" evidence="8">
    <location>
        <begin position="59"/>
        <end position="77"/>
    </location>
</feature>
<keyword evidence="5 8" id="KW-1133">Transmembrane helix</keyword>
<dbReference type="GO" id="GO:0035438">
    <property type="term" value="F:cyclic-di-GMP binding"/>
    <property type="evidence" value="ECO:0007669"/>
    <property type="project" value="TreeGrafter"/>
</dbReference>
<dbReference type="GO" id="GO:0045087">
    <property type="term" value="P:innate immune response"/>
    <property type="evidence" value="ECO:0007669"/>
    <property type="project" value="UniProtKB-KW"/>
</dbReference>
<reference evidence="11" key="1">
    <citation type="submission" date="2023-01" db="EMBL/GenBank/DDBJ databases">
        <title>Genome assembly of the deep-sea coral Lophelia pertusa.</title>
        <authorList>
            <person name="Herrera S."/>
            <person name="Cordes E."/>
        </authorList>
    </citation>
    <scope>NUCLEOTIDE SEQUENCE</scope>
    <source>
        <strain evidence="11">USNM1676648</strain>
        <tissue evidence="11">Polyp</tissue>
    </source>
</reference>
<evidence type="ECO:0000256" key="2">
    <source>
        <dbReference type="ARBA" id="ARBA00022588"/>
    </source>
</evidence>
<dbReference type="Proteomes" id="UP001163046">
    <property type="component" value="Unassembled WGS sequence"/>
</dbReference>
<keyword evidence="3 8" id="KW-0812">Transmembrane</keyword>
<gene>
    <name evidence="11" type="ORF">OS493_001964</name>
</gene>
<dbReference type="PANTHER" id="PTHR34339">
    <property type="entry name" value="STIMULATOR OF INTERFERON GENES PROTEIN"/>
    <property type="match status" value="1"/>
</dbReference>
<name>A0A9W9Z5B7_9CNID</name>
<evidence type="ECO:0008006" key="13">
    <source>
        <dbReference type="Google" id="ProtNLM"/>
    </source>
</evidence>
<evidence type="ECO:0000256" key="4">
    <source>
        <dbReference type="ARBA" id="ARBA00022859"/>
    </source>
</evidence>
<accession>A0A9W9Z5B7</accession>
<dbReference type="GO" id="GO:0061507">
    <property type="term" value="F:2',3'-cyclic GMP-AMP binding"/>
    <property type="evidence" value="ECO:0007669"/>
    <property type="project" value="TreeGrafter"/>
</dbReference>
<evidence type="ECO:0000259" key="10">
    <source>
        <dbReference type="Pfam" id="PF23417"/>
    </source>
</evidence>
<dbReference type="GO" id="GO:0005789">
    <property type="term" value="C:endoplasmic reticulum membrane"/>
    <property type="evidence" value="ECO:0007669"/>
    <property type="project" value="TreeGrafter"/>
</dbReference>
<feature type="region of interest" description="Disordered" evidence="7">
    <location>
        <begin position="1"/>
        <end position="22"/>
    </location>
</feature>
<sequence length="373" mass="42245">MADQPRENAVAQQENNGFGPLSKPRGRAATIASVVVAVISGVVFVFAVREKESEEGIHFLVTAVALVALSLVVEFVGELVRRTCLITEEFQHQQTRYQGKWRKVFYSTFAFESYGRCILIVAVASIMIVCINALFEHYEAFSRPDYAILFALNCFLMPQLLSLVGLRELSAVETSELNEGKNRNVADGLAWNFYFDYLKFVLPELENQIGLSEQFRFKITEKKLFILLPKTCYTYDDIVDADSRVKFAGHLPALKKSRGGIKERPYKHAVHRVEMPRPDGKIDEYHFVLEYATSLMSLYDMSMHAEATFTAQERDHQVVLFIRKLKEILDGCLHCKGKYELVPISGDAENNKIADVLVGIHKAANMEVIEEDA</sequence>
<evidence type="ECO:0000256" key="8">
    <source>
        <dbReference type="SAM" id="Phobius"/>
    </source>
</evidence>
<dbReference type="GO" id="GO:0005776">
    <property type="term" value="C:autophagosome"/>
    <property type="evidence" value="ECO:0007669"/>
    <property type="project" value="TreeGrafter"/>
</dbReference>
<evidence type="ECO:0000313" key="12">
    <source>
        <dbReference type="Proteomes" id="UP001163046"/>
    </source>
</evidence>
<feature type="domain" description="STING transmembrane" evidence="10">
    <location>
        <begin position="66"/>
        <end position="182"/>
    </location>
</feature>
<dbReference type="GO" id="GO:0000045">
    <property type="term" value="P:autophagosome assembly"/>
    <property type="evidence" value="ECO:0007669"/>
    <property type="project" value="TreeGrafter"/>
</dbReference>
<dbReference type="Gene3D" id="1.20.5.5200">
    <property type="match status" value="1"/>
</dbReference>
<dbReference type="InterPro" id="IPR029158">
    <property type="entry name" value="STING"/>
</dbReference>
<feature type="transmembrane region" description="Helical" evidence="8">
    <location>
        <begin position="28"/>
        <end position="47"/>
    </location>
</feature>
<evidence type="ECO:0000256" key="1">
    <source>
        <dbReference type="ARBA" id="ARBA00004141"/>
    </source>
</evidence>
<dbReference type="GO" id="GO:0002218">
    <property type="term" value="P:activation of innate immune response"/>
    <property type="evidence" value="ECO:0007669"/>
    <property type="project" value="InterPro"/>
</dbReference>
<feature type="transmembrane region" description="Helical" evidence="8">
    <location>
        <begin position="113"/>
        <end position="135"/>
    </location>
</feature>
<keyword evidence="4" id="KW-0391">Immunity</keyword>
<dbReference type="InterPro" id="IPR055434">
    <property type="entry name" value="STING_TM"/>
</dbReference>